<protein>
    <recommendedName>
        <fullName evidence="1">ABC-type transport auxiliary lipoprotein component domain-containing protein</fullName>
    </recommendedName>
</protein>
<dbReference type="RefSeq" id="WP_035598713.1">
    <property type="nucleotide sequence ID" value="NZ_JOKD01000053.1"/>
</dbReference>
<reference evidence="2 3" key="1">
    <citation type="submission" date="2014-06" db="EMBL/GenBank/DDBJ databases">
        <title>Draft genome sequence of an extremely salt tolerant bacteria Halomonas salina/CIFRI 1.</title>
        <authorList>
            <person name="Behera B.D."/>
            <person name="Meena D.K."/>
            <person name="Das P."/>
            <person name="Maharana J."/>
            <person name="Paria P."/>
            <person name="Sharma A.P."/>
            <person name="Shamsudheen K.V."/>
            <person name="Rijit J."/>
            <person name="Dixit V."/>
            <person name="Verma A."/>
            <person name="Scaria V."/>
            <person name="Sivasubbu S."/>
        </authorList>
    </citation>
    <scope>NUCLEOTIDE SEQUENCE [LARGE SCALE GENOMIC DNA]</scope>
    <source>
        <strain evidence="2 3">CIFRI 1</strain>
    </source>
</reference>
<feature type="domain" description="ABC-type transport auxiliary lipoprotein component" evidence="1">
    <location>
        <begin position="29"/>
        <end position="187"/>
    </location>
</feature>
<evidence type="ECO:0000259" key="1">
    <source>
        <dbReference type="Pfam" id="PF03886"/>
    </source>
</evidence>
<dbReference type="Gene3D" id="3.40.50.10610">
    <property type="entry name" value="ABC-type transport auxiliary lipoprotein component"/>
    <property type="match status" value="1"/>
</dbReference>
<dbReference type="SUPFAM" id="SSF159594">
    <property type="entry name" value="XCC0632-like"/>
    <property type="match status" value="1"/>
</dbReference>
<dbReference type="PROSITE" id="PS51257">
    <property type="entry name" value="PROKAR_LIPOPROTEIN"/>
    <property type="match status" value="1"/>
</dbReference>
<dbReference type="Pfam" id="PF03886">
    <property type="entry name" value="ABC_trans_aux"/>
    <property type="match status" value="1"/>
</dbReference>
<gene>
    <name evidence="2" type="ORF">FP66_12315</name>
</gene>
<dbReference type="Proteomes" id="UP000029721">
    <property type="component" value="Unassembled WGS sequence"/>
</dbReference>
<organism evidence="2 3">
    <name type="scientific">Halomonas salina</name>
    <dbReference type="NCBI Taxonomy" id="42565"/>
    <lineage>
        <taxon>Bacteria</taxon>
        <taxon>Pseudomonadati</taxon>
        <taxon>Pseudomonadota</taxon>
        <taxon>Gammaproteobacteria</taxon>
        <taxon>Oceanospirillales</taxon>
        <taxon>Halomonadaceae</taxon>
        <taxon>Halomonas</taxon>
    </lineage>
</organism>
<sequence>MTAPRALLALLALLWLTGCALGGTPATRYTLPDTDAPAAAGSNATHALVLRPLRLAPLLDAEGIVVQLDDITLREAGGHRWAEPLGRQLERGLRDRLTGALPDTRVLLDTEAGISTDPLQLRVTVDRFQGRPDGQALAAGRWQLLDADQSLLDAATFRVTTPLAEDGYPALVRALGRSWDAAAEQIASAVARQQRRATP</sequence>
<dbReference type="EMBL" id="JOKD01000053">
    <property type="protein sequence ID" value="KGE77170.1"/>
    <property type="molecule type" value="Genomic_DNA"/>
</dbReference>
<accession>A0ABR4WRW1</accession>
<dbReference type="InterPro" id="IPR005586">
    <property type="entry name" value="ABC_trans_aux"/>
</dbReference>
<comment type="caution">
    <text evidence="2">The sequence shown here is derived from an EMBL/GenBank/DDBJ whole genome shotgun (WGS) entry which is preliminary data.</text>
</comment>
<name>A0ABR4WRW1_9GAMM</name>
<proteinExistence type="predicted"/>
<keyword evidence="3" id="KW-1185">Reference proteome</keyword>
<evidence type="ECO:0000313" key="2">
    <source>
        <dbReference type="EMBL" id="KGE77170.1"/>
    </source>
</evidence>
<evidence type="ECO:0000313" key="3">
    <source>
        <dbReference type="Proteomes" id="UP000029721"/>
    </source>
</evidence>